<gene>
    <name evidence="2" type="ORF">SCF082_LOCUS52308</name>
</gene>
<feature type="region of interest" description="Disordered" evidence="1">
    <location>
        <begin position="104"/>
        <end position="125"/>
    </location>
</feature>
<keyword evidence="3" id="KW-1185">Reference proteome</keyword>
<evidence type="ECO:0000313" key="2">
    <source>
        <dbReference type="EMBL" id="CAK9112819.1"/>
    </source>
</evidence>
<dbReference type="EMBL" id="CAXAMM010044029">
    <property type="protein sequence ID" value="CAK9112819.1"/>
    <property type="molecule type" value="Genomic_DNA"/>
</dbReference>
<name>A0ABP0SKX5_9DINO</name>
<evidence type="ECO:0000256" key="1">
    <source>
        <dbReference type="SAM" id="MobiDB-lite"/>
    </source>
</evidence>
<organism evidence="2 3">
    <name type="scientific">Durusdinium trenchii</name>
    <dbReference type="NCBI Taxonomy" id="1381693"/>
    <lineage>
        <taxon>Eukaryota</taxon>
        <taxon>Sar</taxon>
        <taxon>Alveolata</taxon>
        <taxon>Dinophyceae</taxon>
        <taxon>Suessiales</taxon>
        <taxon>Symbiodiniaceae</taxon>
        <taxon>Durusdinium</taxon>
    </lineage>
</organism>
<accession>A0ABP0SKX5</accession>
<reference evidence="2 3" key="1">
    <citation type="submission" date="2024-02" db="EMBL/GenBank/DDBJ databases">
        <authorList>
            <person name="Chen Y."/>
            <person name="Shah S."/>
            <person name="Dougan E. K."/>
            <person name="Thang M."/>
            <person name="Chan C."/>
        </authorList>
    </citation>
    <scope>NUCLEOTIDE SEQUENCE [LARGE SCALE GENOMIC DNA]</scope>
</reference>
<protein>
    <submittedName>
        <fullName evidence="2">Leucine-rich repeat-containing protein LOC400891-like</fullName>
    </submittedName>
</protein>
<sequence>MDYAAHALHVALQEQMAQEIKAREYEALIRSTAEDRFYGPREFRPKHFPQDFPFRSTLRRSWSSGKTLQRPRSARTQAPQENRFPWLQAERLRAARRVARTRYPRGEEGPVKRRTASPARKVEKVAGRAAPSSLRCRLLGHTELAAVSVPGWQAAFEFELRMYLAQLLGRSPDELRVRARNRKQRVSVHLSLEAVPKDAETLKESLYDGSLRRLAIRNCTGLESPWPNSQALRQFLLREINFDAFWVVERHEWHIPNFHQALNQRPYAMLASESFDLGGGTNLSLHLHPAGIPHGGGQTGACLTLSAAGHGLPSFPFILSAGTGSEIWAGPYGRDSSNRFLSGGPLCSTEELRQLDANCLVLAVEAVQRKVPEVDNTATTEAEQVDGPPEDIATEEKLAVEEALNVLWPALTGFLPVRKLWKLGAMSNLERARWRAPSCSVLWRKLHVGWSRWQLPWPRNHGTSWRRWSLPRTAECRIWPSR</sequence>
<dbReference type="Proteomes" id="UP001642464">
    <property type="component" value="Unassembled WGS sequence"/>
</dbReference>
<evidence type="ECO:0000313" key="3">
    <source>
        <dbReference type="Proteomes" id="UP001642464"/>
    </source>
</evidence>
<proteinExistence type="predicted"/>
<comment type="caution">
    <text evidence="2">The sequence shown here is derived from an EMBL/GenBank/DDBJ whole genome shotgun (WGS) entry which is preliminary data.</text>
</comment>